<organism evidence="1 2">
    <name type="scientific">Stigmatella ashevillensis</name>
    <dbReference type="NCBI Taxonomy" id="2995309"/>
    <lineage>
        <taxon>Bacteria</taxon>
        <taxon>Pseudomonadati</taxon>
        <taxon>Myxococcota</taxon>
        <taxon>Myxococcia</taxon>
        <taxon>Myxococcales</taxon>
        <taxon>Cystobacterineae</taxon>
        <taxon>Archangiaceae</taxon>
        <taxon>Stigmatella</taxon>
    </lineage>
</organism>
<comment type="caution">
    <text evidence="1">The sequence shown here is derived from an EMBL/GenBank/DDBJ whole genome shotgun (WGS) entry which is preliminary data.</text>
</comment>
<name>A0ABT5D8L2_9BACT</name>
<dbReference type="InterPro" id="IPR008792">
    <property type="entry name" value="PQQD"/>
</dbReference>
<dbReference type="RefSeq" id="WP_272138876.1">
    <property type="nucleotide sequence ID" value="NZ_JAQNDM010000002.1"/>
</dbReference>
<evidence type="ECO:0000313" key="2">
    <source>
        <dbReference type="Proteomes" id="UP001221838"/>
    </source>
</evidence>
<keyword evidence="2" id="KW-1185">Reference proteome</keyword>
<evidence type="ECO:0000313" key="1">
    <source>
        <dbReference type="EMBL" id="MDC0709911.1"/>
    </source>
</evidence>
<proteinExistence type="predicted"/>
<protein>
    <submittedName>
        <fullName evidence="1">PqqD family protein</fullName>
    </submittedName>
</protein>
<reference evidence="1 2" key="1">
    <citation type="submission" date="2022-11" db="EMBL/GenBank/DDBJ databases">
        <title>Minimal conservation of predation-associated metabolite biosynthetic gene clusters underscores biosynthetic potential of Myxococcota including descriptions for ten novel species: Archangium lansinium sp. nov., Myxococcus landrumus sp. nov., Nannocystis bai.</title>
        <authorList>
            <person name="Ahearne A."/>
            <person name="Stevens C."/>
            <person name="Dowd S."/>
        </authorList>
    </citation>
    <scope>NUCLEOTIDE SEQUENCE [LARGE SCALE GENOMIC DNA]</scope>
    <source>
        <strain evidence="1 2">NCWAL01</strain>
    </source>
</reference>
<dbReference type="Pfam" id="PF05402">
    <property type="entry name" value="PqqD"/>
    <property type="match status" value="1"/>
</dbReference>
<dbReference type="Gene3D" id="1.10.10.1150">
    <property type="entry name" value="Coenzyme PQQ synthesis protein D (PqqD)"/>
    <property type="match status" value="1"/>
</dbReference>
<dbReference type="InterPro" id="IPR041881">
    <property type="entry name" value="PqqD_sf"/>
</dbReference>
<dbReference type="Proteomes" id="UP001221838">
    <property type="component" value="Unassembled WGS sequence"/>
</dbReference>
<sequence length="116" mass="12483">MAGFVSNKDGTKAPAEAGREVLRAVPRLHPETGVQRVGGRLMAAGPDEHLHLFEDARGQVSEVAERIVELVDGRRTVADIVAVLCDEFEVEPEACEADTVAFLRLLVAKKVLVLGP</sequence>
<dbReference type="EMBL" id="JAQNDM010000002">
    <property type="protein sequence ID" value="MDC0709911.1"/>
    <property type="molecule type" value="Genomic_DNA"/>
</dbReference>
<accession>A0ABT5D8L2</accession>
<gene>
    <name evidence="1" type="ORF">POL68_15665</name>
</gene>